<feature type="domain" description="GFO/IDH/MocA-like oxidoreductase" evidence="3">
    <location>
        <begin position="129"/>
        <end position="234"/>
    </location>
</feature>
<dbReference type="InterPro" id="IPR051317">
    <property type="entry name" value="Gfo/Idh/MocA_oxidoreduct"/>
</dbReference>
<sequence>MSYRGALIGCGFFAQNHMHAWADLPGARIVAVCDLDPAKAARFGETFGAQPFTDPAAMLAEIQPDFTDIATTVASHRALVELAASHSRAVICQKPYAETYADGAAMVAACQRASVPLLVHENFRWQLPFRRLKAELDSGIVGRPTFLRLAFRHAFDIYAGQPYLAEVQDLALSDVGLHLFDVARFLCGDVVRITCETRRLNPRVKGEDSFVALLRHADGATSSVECSFFSPVAPDPFPQTLAWLECTDGIMEVDTGYRLRIHRDGQVTESSVEPDVPAWGEKPWHGVQDSVRAFQAHVVAVLDGEAEPQPSGAHNLETLALALAAAKSARSGETQAIARPPSTSEGVSR</sequence>
<organism evidence="4 5">
    <name type="scientific">Bauldia litoralis</name>
    <dbReference type="NCBI Taxonomy" id="665467"/>
    <lineage>
        <taxon>Bacteria</taxon>
        <taxon>Pseudomonadati</taxon>
        <taxon>Pseudomonadota</taxon>
        <taxon>Alphaproteobacteria</taxon>
        <taxon>Hyphomicrobiales</taxon>
        <taxon>Kaistiaceae</taxon>
        <taxon>Bauldia</taxon>
    </lineage>
</organism>
<evidence type="ECO:0000259" key="2">
    <source>
        <dbReference type="Pfam" id="PF01408"/>
    </source>
</evidence>
<proteinExistence type="predicted"/>
<dbReference type="PANTHER" id="PTHR43708">
    <property type="entry name" value="CONSERVED EXPRESSED OXIDOREDUCTASE (EUROFUNG)"/>
    <property type="match status" value="1"/>
</dbReference>
<name>A0A1G6CWS3_9HYPH</name>
<dbReference type="InterPro" id="IPR000683">
    <property type="entry name" value="Gfo/Idh/MocA-like_OxRdtase_N"/>
</dbReference>
<dbReference type="OrthoDB" id="9792935at2"/>
<dbReference type="Gene3D" id="3.40.50.720">
    <property type="entry name" value="NAD(P)-binding Rossmann-like Domain"/>
    <property type="match status" value="1"/>
</dbReference>
<protein>
    <submittedName>
        <fullName evidence="4">Predicted dehydrogenase</fullName>
    </submittedName>
</protein>
<evidence type="ECO:0000256" key="1">
    <source>
        <dbReference type="SAM" id="MobiDB-lite"/>
    </source>
</evidence>
<dbReference type="Gene3D" id="3.30.360.10">
    <property type="entry name" value="Dihydrodipicolinate Reductase, domain 2"/>
    <property type="match status" value="1"/>
</dbReference>
<feature type="domain" description="Gfo/Idh/MocA-like oxidoreductase N-terminal" evidence="2">
    <location>
        <begin position="6"/>
        <end position="119"/>
    </location>
</feature>
<evidence type="ECO:0000259" key="3">
    <source>
        <dbReference type="Pfam" id="PF22725"/>
    </source>
</evidence>
<evidence type="ECO:0000313" key="5">
    <source>
        <dbReference type="Proteomes" id="UP000199071"/>
    </source>
</evidence>
<dbReference type="SUPFAM" id="SSF51735">
    <property type="entry name" value="NAD(P)-binding Rossmann-fold domains"/>
    <property type="match status" value="1"/>
</dbReference>
<dbReference type="RefSeq" id="WP_090877098.1">
    <property type="nucleotide sequence ID" value="NZ_FMXQ01000005.1"/>
</dbReference>
<gene>
    <name evidence="4" type="ORF">SAMN02982931_02850</name>
</gene>
<feature type="region of interest" description="Disordered" evidence="1">
    <location>
        <begin position="330"/>
        <end position="349"/>
    </location>
</feature>
<keyword evidence="5" id="KW-1185">Reference proteome</keyword>
<reference evidence="4 5" key="1">
    <citation type="submission" date="2016-10" db="EMBL/GenBank/DDBJ databases">
        <authorList>
            <person name="de Groot N.N."/>
        </authorList>
    </citation>
    <scope>NUCLEOTIDE SEQUENCE [LARGE SCALE GENOMIC DNA]</scope>
    <source>
        <strain evidence="4 5">ATCC 35022</strain>
    </source>
</reference>
<dbReference type="Proteomes" id="UP000199071">
    <property type="component" value="Unassembled WGS sequence"/>
</dbReference>
<dbReference type="Pfam" id="PF22725">
    <property type="entry name" value="GFO_IDH_MocA_C3"/>
    <property type="match status" value="1"/>
</dbReference>
<dbReference type="STRING" id="665467.SAMN02982931_02850"/>
<dbReference type="GO" id="GO:0000166">
    <property type="term" value="F:nucleotide binding"/>
    <property type="evidence" value="ECO:0007669"/>
    <property type="project" value="InterPro"/>
</dbReference>
<dbReference type="InterPro" id="IPR036291">
    <property type="entry name" value="NAD(P)-bd_dom_sf"/>
</dbReference>
<evidence type="ECO:0000313" key="4">
    <source>
        <dbReference type="EMBL" id="SDB37298.1"/>
    </source>
</evidence>
<dbReference type="SUPFAM" id="SSF55347">
    <property type="entry name" value="Glyceraldehyde-3-phosphate dehydrogenase-like, C-terminal domain"/>
    <property type="match status" value="1"/>
</dbReference>
<dbReference type="PANTHER" id="PTHR43708:SF8">
    <property type="entry name" value="OXIDOREDUCTASE"/>
    <property type="match status" value="1"/>
</dbReference>
<accession>A0A1G6CWS3</accession>
<dbReference type="AlphaFoldDB" id="A0A1G6CWS3"/>
<dbReference type="EMBL" id="FMXQ01000005">
    <property type="protein sequence ID" value="SDB37298.1"/>
    <property type="molecule type" value="Genomic_DNA"/>
</dbReference>
<dbReference type="Pfam" id="PF01408">
    <property type="entry name" value="GFO_IDH_MocA"/>
    <property type="match status" value="1"/>
</dbReference>
<dbReference type="InterPro" id="IPR055170">
    <property type="entry name" value="GFO_IDH_MocA-like_dom"/>
</dbReference>